<dbReference type="FunFam" id="2.10.25.10:FF:000240">
    <property type="entry name" value="Vitamin K-dependent protein S"/>
    <property type="match status" value="1"/>
</dbReference>
<dbReference type="GO" id="GO:0004222">
    <property type="term" value="F:metalloendopeptidase activity"/>
    <property type="evidence" value="ECO:0007669"/>
    <property type="project" value="UniProtKB-UniRule"/>
</dbReference>
<sequence>MLSFPVLLFLFLFTPLTSQRYIIGSELSWRYYQRHQYRNYYFQSLSSTSPPILASSSSLSLSAAAAVTFMEFPEINRNMMSQNRSQFRRQIRAATARKERLWPNGVIPYDISDNFTGEHKRLFQRAMRHWENNTCITFIPRQPEHLNYIVFTIDKCGCCSYVGRKSNGPQAISIGKNCDKFGIVVHELGHVIGFWHEHTRLDRDQHVDIFYKSIQQAQDYNFEKLKSDEIDSLGEPYDYASIMHYARDTFSRGMYLDTILPKVKFGQRPEIGQRMQLSPGDISQTKKLYKCTVCGETLVKEFGELRLDGSNIVCRWRIIAAFGEFIVLNVSTLDLPSPKRDCASERDNYLIVRDGHYIGSPILDKLCGGVISRTIVSTSNRLFIQTQTSYPLFSIFAHYIAVCGGHIIGDIGTIQSPRYPENYMPDEECKWLITVQEGYQIALTFQFFNLETHKDCIYDRLEIYDGTVVESTALLSKLCGQIVTKTLVSHFNTALLLFISDSSVQKEGFHINFVKEINECKSDSHGCEHRCVNKIGGYECKCNIGYSLRSDGKTCQSTCGGIIKASNGTFHSPNYPLNYAPLKTCIWQIEANNEYQIIVNFTHFDVEGMKSACSYDYVLIQSDEGMEERYCGYYNSLVYTSATNRIKVLFVSDNTIEKNGFLAYFITDLNECRNNNGGCQQRCTNTIGSYQCECENGYVLADDGHNCKEGDCNLQVYDPEGEITSPNYPFNYPQGKNCNWHFVTTPGHRLSLVSIVHIILKSFEEFMFEEHNACKYDHIEIFDGGNSDATSLGIFCGSDIPPNLQSTANQLFMTMLTDASVNRRGFKAFYSSICGGNLKAEQTIGFIYSHARYSDGKYEKKMRCEWRIVAESNRGVNIRFAQFDLEREANCEFDYVEIYDGYEILEEYRVARYCGDKLPSSFTSTGRSLLLLLITDESEEQKGFIVEYRSSIPGTIAPFTSTTRRPPREPIINNN</sequence>
<reference evidence="22" key="3">
    <citation type="submission" date="2019-12" db="UniProtKB">
        <authorList>
            <consortium name="WormBaseParasite"/>
        </authorList>
    </citation>
    <scope>IDENTIFICATION</scope>
</reference>
<dbReference type="FunFam" id="2.60.120.290:FF:000013">
    <property type="entry name" value="Membrane frizzled-related protein"/>
    <property type="match status" value="2"/>
</dbReference>
<dbReference type="InterPro" id="IPR000152">
    <property type="entry name" value="EGF-type_Asp/Asn_hydroxyl_site"/>
</dbReference>
<dbReference type="OrthoDB" id="431034at2759"/>
<feature type="domain" description="CUB" evidence="17">
    <location>
        <begin position="403"/>
        <end position="516"/>
    </location>
</feature>
<dbReference type="Pfam" id="PF14670">
    <property type="entry name" value="FXa_inhibition"/>
    <property type="match status" value="2"/>
</dbReference>
<feature type="domain" description="EGF-like" evidence="18">
    <location>
        <begin position="516"/>
        <end position="556"/>
    </location>
</feature>
<dbReference type="CTD" id="6097141"/>
<protein>
    <recommendedName>
        <fullName evidence="16">Metalloendopeptidase</fullName>
        <ecNumber evidence="16">3.4.24.-</ecNumber>
    </recommendedName>
</protein>
<dbReference type="Proteomes" id="UP000006672">
    <property type="component" value="Unassembled WGS sequence"/>
</dbReference>
<dbReference type="FunFam" id="3.40.390.10:FF:000004">
    <property type="entry name" value="Metalloendopeptidase"/>
    <property type="match status" value="1"/>
</dbReference>
<dbReference type="PROSITE" id="PS01180">
    <property type="entry name" value="CUB"/>
    <property type="match status" value="5"/>
</dbReference>
<gene>
    <name evidence="20 22" type="primary">Bma-nas-39</name>
    <name evidence="20" type="ORF">BM_BM3917</name>
</gene>
<evidence type="ECO:0000259" key="19">
    <source>
        <dbReference type="PROSITE" id="PS51864"/>
    </source>
</evidence>
<feature type="domain" description="CUB" evidence="17">
    <location>
        <begin position="559"/>
        <end position="668"/>
    </location>
</feature>
<dbReference type="InterPro" id="IPR006026">
    <property type="entry name" value="Peptidase_Metallo"/>
</dbReference>
<dbReference type="FunFam" id="2.60.120.290:FF:000005">
    <property type="entry name" value="Procollagen C-endopeptidase enhancer 1"/>
    <property type="match status" value="2"/>
</dbReference>
<dbReference type="GO" id="GO:0006508">
    <property type="term" value="P:proteolysis"/>
    <property type="evidence" value="ECO:0007669"/>
    <property type="project" value="UniProtKB-KW"/>
</dbReference>
<evidence type="ECO:0000256" key="1">
    <source>
        <dbReference type="ARBA" id="ARBA00022536"/>
    </source>
</evidence>
<evidence type="ECO:0000256" key="10">
    <source>
        <dbReference type="ARBA" id="ARBA00023157"/>
    </source>
</evidence>
<reference evidence="20" key="2">
    <citation type="submission" date="2019-04" db="EMBL/GenBank/DDBJ databases">
        <authorList>
            <person name="Howe K."/>
            <person name="Paulini M."/>
            <person name="Williams G."/>
        </authorList>
    </citation>
    <scope>NUCLEOTIDE SEQUENCE [LARGE SCALE GENOMIC DNA]</scope>
    <source>
        <strain evidence="20">FR3</strain>
    </source>
</reference>
<comment type="caution">
    <text evidence="14">Lacks conserved residue(s) required for the propagation of feature annotation.</text>
</comment>
<feature type="domain" description="EGF-like" evidence="18">
    <location>
        <begin position="668"/>
        <end position="708"/>
    </location>
</feature>
<feature type="binding site" evidence="13 15">
    <location>
        <position position="190"/>
    </location>
    <ligand>
        <name>Zn(2+)</name>
        <dbReference type="ChEBI" id="CHEBI:29105"/>
        <note>catalytic</note>
    </ligand>
</feature>
<dbReference type="GO" id="GO:0008270">
    <property type="term" value="F:zinc ion binding"/>
    <property type="evidence" value="ECO:0007669"/>
    <property type="project" value="UniProtKB-UniRule"/>
</dbReference>
<evidence type="ECO:0000313" key="21">
    <source>
        <dbReference type="Proteomes" id="UP000006672"/>
    </source>
</evidence>
<evidence type="ECO:0000256" key="7">
    <source>
        <dbReference type="ARBA" id="ARBA00022833"/>
    </source>
</evidence>
<keyword evidence="11" id="KW-0325">Glycoprotein</keyword>
<dbReference type="InterPro" id="IPR024079">
    <property type="entry name" value="MetalloPept_cat_dom_sf"/>
</dbReference>
<dbReference type="KEGG" id="bmy:BM_BM3917"/>
<keyword evidence="5" id="KW-0677">Repeat</keyword>
<keyword evidence="10 15" id="KW-1015">Disulfide bond</keyword>
<evidence type="ECO:0000256" key="13">
    <source>
        <dbReference type="PIRSR" id="PIRSR001199-2"/>
    </source>
</evidence>
<evidence type="ECO:0000259" key="17">
    <source>
        <dbReference type="PROSITE" id="PS01180"/>
    </source>
</evidence>
<keyword evidence="8 15" id="KW-0482">Metalloprotease</keyword>
<evidence type="ECO:0000313" key="20">
    <source>
        <dbReference type="EMBL" id="VIO87686.1"/>
    </source>
</evidence>
<dbReference type="PROSITE" id="PS50026">
    <property type="entry name" value="EGF_3"/>
    <property type="match status" value="2"/>
</dbReference>
<dbReference type="InterPro" id="IPR000742">
    <property type="entry name" value="EGF"/>
</dbReference>
<dbReference type="Pfam" id="PF01400">
    <property type="entry name" value="Astacin"/>
    <property type="match status" value="1"/>
</dbReference>
<evidence type="ECO:0000256" key="5">
    <source>
        <dbReference type="ARBA" id="ARBA00022737"/>
    </source>
</evidence>
<keyword evidence="7 13" id="KW-0862">Zinc</keyword>
<feature type="domain" description="Peptidase M12A" evidence="19">
    <location>
        <begin position="93"/>
        <end position="292"/>
    </location>
</feature>
<organism evidence="20">
    <name type="scientific">Brugia malayi</name>
    <name type="common">Filarial nematode worm</name>
    <dbReference type="NCBI Taxonomy" id="6279"/>
    <lineage>
        <taxon>Eukaryota</taxon>
        <taxon>Metazoa</taxon>
        <taxon>Ecdysozoa</taxon>
        <taxon>Nematoda</taxon>
        <taxon>Chromadorea</taxon>
        <taxon>Rhabditida</taxon>
        <taxon>Spirurina</taxon>
        <taxon>Spiruromorpha</taxon>
        <taxon>Filarioidea</taxon>
        <taxon>Onchocercidae</taxon>
        <taxon>Brugia</taxon>
    </lineage>
</organism>
<evidence type="ECO:0000256" key="4">
    <source>
        <dbReference type="ARBA" id="ARBA00022729"/>
    </source>
</evidence>
<evidence type="ECO:0000256" key="8">
    <source>
        <dbReference type="ARBA" id="ARBA00023049"/>
    </source>
</evidence>
<keyword evidence="3 13" id="KW-0479">Metal-binding</keyword>
<dbReference type="SMART" id="SM00042">
    <property type="entry name" value="CUB"/>
    <property type="match status" value="5"/>
</dbReference>
<dbReference type="Gene3D" id="2.10.25.10">
    <property type="entry name" value="Laminin"/>
    <property type="match status" value="2"/>
</dbReference>
<evidence type="ECO:0000256" key="9">
    <source>
        <dbReference type="ARBA" id="ARBA00023145"/>
    </source>
</evidence>
<evidence type="ECO:0000256" key="14">
    <source>
        <dbReference type="PROSITE-ProRule" id="PRU00076"/>
    </source>
</evidence>
<feature type="signal peptide" evidence="16">
    <location>
        <begin position="1"/>
        <end position="19"/>
    </location>
</feature>
<dbReference type="SMART" id="SM00181">
    <property type="entry name" value="EGF"/>
    <property type="match status" value="2"/>
</dbReference>
<dbReference type="STRING" id="6279.A0A5S6PL92"/>
<feature type="chain" id="PRO_5023965087" description="Metalloendopeptidase" evidence="16">
    <location>
        <begin position="20"/>
        <end position="975"/>
    </location>
</feature>
<dbReference type="InterPro" id="IPR015446">
    <property type="entry name" value="BMP_1/tolloid-like"/>
</dbReference>
<dbReference type="PANTHER" id="PTHR24251">
    <property type="entry name" value="OVOCHYMASE-RELATED"/>
    <property type="match status" value="1"/>
</dbReference>
<feature type="disulfide bond" evidence="15">
    <location>
        <begin position="156"/>
        <end position="178"/>
    </location>
</feature>
<dbReference type="PROSITE" id="PS51864">
    <property type="entry name" value="ASTACIN"/>
    <property type="match status" value="1"/>
</dbReference>
<evidence type="ECO:0000256" key="2">
    <source>
        <dbReference type="ARBA" id="ARBA00022670"/>
    </source>
</evidence>
<dbReference type="GeneID" id="6097141"/>
<dbReference type="WBParaSite" id="Bm3917a.1">
    <property type="protein sequence ID" value="Bm3917a.1"/>
    <property type="gene ID" value="WBGene00224178"/>
</dbReference>
<accession>A0A4E9EXD9</accession>
<evidence type="ECO:0000256" key="11">
    <source>
        <dbReference type="ARBA" id="ARBA00023180"/>
    </source>
</evidence>
<evidence type="ECO:0000256" key="16">
    <source>
        <dbReference type="RuleBase" id="RU361183"/>
    </source>
</evidence>
<evidence type="ECO:0000256" key="12">
    <source>
        <dbReference type="PIRSR" id="PIRSR001199-1"/>
    </source>
</evidence>
<reference evidence="21" key="1">
    <citation type="journal article" date="2007" name="Science">
        <title>Draft genome of the filarial nematode parasite Brugia malayi.</title>
        <authorList>
            <person name="Ghedin E."/>
            <person name="Wang S."/>
            <person name="Spiro D."/>
            <person name="Caler E."/>
            <person name="Zhao Q."/>
            <person name="Crabtree J."/>
            <person name="Allen J.E."/>
            <person name="Delcher A.L."/>
            <person name="Guiliano D.B."/>
            <person name="Miranda-Saavedra D."/>
            <person name="Angiuoli S.V."/>
            <person name="Creasy T."/>
            <person name="Amedeo P."/>
            <person name="Haas B."/>
            <person name="El-Sayed N.M."/>
            <person name="Wortman J.R."/>
            <person name="Feldblyum T."/>
            <person name="Tallon L."/>
            <person name="Schatz M."/>
            <person name="Shumway M."/>
            <person name="Koo H."/>
            <person name="Salzberg S.L."/>
            <person name="Schobel S."/>
            <person name="Pertea M."/>
            <person name="Pop M."/>
            <person name="White O."/>
            <person name="Barton G.J."/>
            <person name="Carlow C.K."/>
            <person name="Crawford M.J."/>
            <person name="Daub J."/>
            <person name="Dimmic M.W."/>
            <person name="Estes C.F."/>
            <person name="Foster J.M."/>
            <person name="Ganatra M."/>
            <person name="Gregory W.F."/>
            <person name="Johnson N.M."/>
            <person name="Jin J."/>
            <person name="Komuniecki R."/>
            <person name="Korf I."/>
            <person name="Kumar S."/>
            <person name="Laney S."/>
            <person name="Li B.W."/>
            <person name="Li W."/>
            <person name="Lindblom T.H."/>
            <person name="Lustigman S."/>
            <person name="Ma D."/>
            <person name="Maina C.V."/>
            <person name="Martin D.M."/>
            <person name="McCarter J.P."/>
            <person name="McReynolds L."/>
            <person name="Mitreva M."/>
            <person name="Nutman T.B."/>
            <person name="Parkinson J."/>
            <person name="Peregrin-Alvarez J.M."/>
            <person name="Poole C."/>
            <person name="Ren Q."/>
            <person name="Saunders L."/>
            <person name="Sluder A.E."/>
            <person name="Smith K."/>
            <person name="Stanke M."/>
            <person name="Unnasch T.R."/>
            <person name="Ware J."/>
            <person name="Wei A.D."/>
            <person name="Weil G."/>
            <person name="Williams D.J."/>
            <person name="Zhang Y."/>
            <person name="Williams S.A."/>
            <person name="Fraser-Liggett C."/>
            <person name="Slatko B."/>
            <person name="Blaxter M.L."/>
            <person name="Scott A.L."/>
        </authorList>
    </citation>
    <scope>NUCLEOTIDE SEQUENCE</scope>
    <source>
        <strain evidence="21">FR3</strain>
    </source>
</reference>
<keyword evidence="6 15" id="KW-0378">Hydrolase</keyword>
<feature type="binding site" evidence="13 15">
    <location>
        <position position="196"/>
    </location>
    <ligand>
        <name>Zn(2+)</name>
        <dbReference type="ChEBI" id="CHEBI:29105"/>
        <note>catalytic</note>
    </ligand>
</feature>
<dbReference type="SMART" id="SM00235">
    <property type="entry name" value="ZnMc"/>
    <property type="match status" value="1"/>
</dbReference>
<feature type="domain" description="CUB" evidence="17">
    <location>
        <begin position="834"/>
        <end position="951"/>
    </location>
</feature>
<dbReference type="SUPFAM" id="SSF55486">
    <property type="entry name" value="Metalloproteases ('zincins'), catalytic domain"/>
    <property type="match status" value="1"/>
</dbReference>
<evidence type="ECO:0000313" key="22">
    <source>
        <dbReference type="WBParaSite" id="Bm3917a.1"/>
    </source>
</evidence>
<dbReference type="PRINTS" id="PR00480">
    <property type="entry name" value="ASTACIN"/>
</dbReference>
<dbReference type="PROSITE" id="PS01187">
    <property type="entry name" value="EGF_CA"/>
    <property type="match status" value="2"/>
</dbReference>
<dbReference type="PROSITE" id="PS00010">
    <property type="entry name" value="ASX_HYDROXYL"/>
    <property type="match status" value="2"/>
</dbReference>
<evidence type="ECO:0000259" key="18">
    <source>
        <dbReference type="PROSITE" id="PS50026"/>
    </source>
</evidence>
<dbReference type="Gene3D" id="2.60.120.290">
    <property type="entry name" value="Spermadhesin, CUB domain"/>
    <property type="match status" value="5"/>
</dbReference>
<dbReference type="CDD" id="cd00041">
    <property type="entry name" value="CUB"/>
    <property type="match status" value="5"/>
</dbReference>
<dbReference type="PIRSF" id="PIRSF001199">
    <property type="entry name" value="BMP_1/tolloid-like"/>
    <property type="match status" value="1"/>
</dbReference>
<feature type="domain" description="CUB" evidence="17">
    <location>
        <begin position="712"/>
        <end position="833"/>
    </location>
</feature>
<dbReference type="InterPro" id="IPR001881">
    <property type="entry name" value="EGF-like_Ca-bd_dom"/>
</dbReference>
<keyword evidence="1 14" id="KW-0245">EGF-like domain</keyword>
<dbReference type="Gene3D" id="3.40.390.10">
    <property type="entry name" value="Collagenase (Catalytic Domain)"/>
    <property type="match status" value="1"/>
</dbReference>
<dbReference type="CDD" id="cd00054">
    <property type="entry name" value="EGF_CA"/>
    <property type="match status" value="2"/>
</dbReference>
<dbReference type="InterPro" id="IPR035914">
    <property type="entry name" value="Sperma_CUB_dom_sf"/>
</dbReference>
<feature type="binding site" evidence="13 15">
    <location>
        <position position="186"/>
    </location>
    <ligand>
        <name>Zn(2+)</name>
        <dbReference type="ChEBI" id="CHEBI:29105"/>
        <note>catalytic</note>
    </ligand>
</feature>
<name>A0A4E9EXD9_BRUMA</name>
<dbReference type="InterPro" id="IPR018097">
    <property type="entry name" value="EGF_Ca-bd_CS"/>
</dbReference>
<dbReference type="SMART" id="SM00179">
    <property type="entry name" value="EGF_CA"/>
    <property type="match status" value="2"/>
</dbReference>
<evidence type="ECO:0000256" key="3">
    <source>
        <dbReference type="ARBA" id="ARBA00022723"/>
    </source>
</evidence>
<dbReference type="RefSeq" id="XP_042930312.1">
    <property type="nucleotide sequence ID" value="XM_043074378.1"/>
</dbReference>
<dbReference type="InterPro" id="IPR001506">
    <property type="entry name" value="Peptidase_M12A"/>
</dbReference>
<dbReference type="EMBL" id="CAAKNF010000196">
    <property type="protein sequence ID" value="VIO87686.1"/>
    <property type="molecule type" value="Genomic_DNA"/>
</dbReference>
<proteinExistence type="predicted"/>
<feature type="domain" description="CUB" evidence="17">
    <location>
        <begin position="294"/>
        <end position="402"/>
    </location>
</feature>
<keyword evidence="21" id="KW-1185">Reference proteome</keyword>
<dbReference type="InterPro" id="IPR000859">
    <property type="entry name" value="CUB_dom"/>
</dbReference>
<accession>A0A5S6PL92</accession>
<keyword evidence="9" id="KW-0865">Zymogen</keyword>
<evidence type="ECO:0000256" key="6">
    <source>
        <dbReference type="ARBA" id="ARBA00022801"/>
    </source>
</evidence>
<dbReference type="Pfam" id="PF00431">
    <property type="entry name" value="CUB"/>
    <property type="match status" value="5"/>
</dbReference>
<dbReference type="EC" id="3.4.24.-" evidence="16"/>
<dbReference type="GO" id="GO:0005509">
    <property type="term" value="F:calcium ion binding"/>
    <property type="evidence" value="ECO:0007669"/>
    <property type="project" value="InterPro"/>
</dbReference>
<evidence type="ECO:0000256" key="15">
    <source>
        <dbReference type="PROSITE-ProRule" id="PRU01211"/>
    </source>
</evidence>
<dbReference type="SUPFAM" id="SSF57196">
    <property type="entry name" value="EGF/Laminin"/>
    <property type="match status" value="2"/>
</dbReference>
<dbReference type="SUPFAM" id="SSF49854">
    <property type="entry name" value="Spermadhesin, CUB domain"/>
    <property type="match status" value="5"/>
</dbReference>
<feature type="disulfide bond" evidence="15">
    <location>
        <begin position="158"/>
        <end position="159"/>
    </location>
</feature>
<comment type="cofactor">
    <cofactor evidence="15 16">
        <name>Zn(2+)</name>
        <dbReference type="ChEBI" id="CHEBI:29105"/>
    </cofactor>
    <text evidence="15 16">Binds 1 zinc ion per subunit.</text>
</comment>
<keyword evidence="4 16" id="KW-0732">Signal</keyword>
<dbReference type="PROSITE" id="PS01186">
    <property type="entry name" value="EGF_2"/>
    <property type="match status" value="2"/>
</dbReference>
<dbReference type="AlphaFoldDB" id="A0A4E9EXD9"/>
<keyword evidence="2 15" id="KW-0645">Protease</keyword>
<feature type="active site" evidence="12 15">
    <location>
        <position position="187"/>
    </location>
</feature>